<evidence type="ECO:0000256" key="1">
    <source>
        <dbReference type="ARBA" id="ARBA00022649"/>
    </source>
</evidence>
<protein>
    <submittedName>
        <fullName evidence="2">Uncharacterized protein</fullName>
    </submittedName>
</protein>
<sequence length="72" mass="7613">MTSSTPGKVAIDPALFERARAAGVDVAATCHAALLRAIEEATHARLRAETATAIAEWNDWAGSPEYPPSPRP</sequence>
<keyword evidence="3" id="KW-1185">Reference proteome</keyword>
<evidence type="ECO:0000313" key="3">
    <source>
        <dbReference type="Proteomes" id="UP000076609"/>
    </source>
</evidence>
<comment type="caution">
    <text evidence="2">The sequence shown here is derived from an EMBL/GenBank/DDBJ whole genome shotgun (WGS) entry which is preliminary data.</text>
</comment>
<dbReference type="Pfam" id="PF07362">
    <property type="entry name" value="CcdA"/>
    <property type="match status" value="1"/>
</dbReference>
<dbReference type="RefSeq" id="WP_066693251.1">
    <property type="nucleotide sequence ID" value="NZ_CP117025.1"/>
</dbReference>
<keyword evidence="1" id="KW-1277">Toxin-antitoxin system</keyword>
<reference evidence="3" key="1">
    <citation type="submission" date="2016-01" db="EMBL/GenBank/DDBJ databases">
        <title>Draft genome of Chromobacterium sp. F49.</title>
        <authorList>
            <person name="Hong K.W."/>
        </authorList>
    </citation>
    <scope>NUCLEOTIDE SEQUENCE [LARGE SCALE GENOMIC DNA]</scope>
    <source>
        <strain evidence="3">CN3</strain>
    </source>
</reference>
<organism evidence="2 3">
    <name type="scientific">Sphingomonas hankookensis</name>
    <dbReference type="NCBI Taxonomy" id="563996"/>
    <lineage>
        <taxon>Bacteria</taxon>
        <taxon>Pseudomonadati</taxon>
        <taxon>Pseudomonadota</taxon>
        <taxon>Alphaproteobacteria</taxon>
        <taxon>Sphingomonadales</taxon>
        <taxon>Sphingomonadaceae</taxon>
        <taxon>Sphingomonas</taxon>
    </lineage>
</organism>
<gene>
    <name evidence="2" type="ORF">AVT10_06330</name>
</gene>
<proteinExistence type="predicted"/>
<dbReference type="Proteomes" id="UP000076609">
    <property type="component" value="Unassembled WGS sequence"/>
</dbReference>
<accession>A0ABR5YAB7</accession>
<name>A0ABR5YAB7_9SPHN</name>
<dbReference type="InterPro" id="IPR009956">
    <property type="entry name" value="Post-segregation_anti-tox_CcdA"/>
</dbReference>
<dbReference type="EMBL" id="LQQO01000045">
    <property type="protein sequence ID" value="KZE10963.1"/>
    <property type="molecule type" value="Genomic_DNA"/>
</dbReference>
<evidence type="ECO:0000313" key="2">
    <source>
        <dbReference type="EMBL" id="KZE10963.1"/>
    </source>
</evidence>